<dbReference type="Gene3D" id="3.40.50.1980">
    <property type="entry name" value="Nitrogenase molybdenum iron protein domain"/>
    <property type="match status" value="2"/>
</dbReference>
<evidence type="ECO:0000256" key="1">
    <source>
        <dbReference type="ARBA" id="ARBA00008814"/>
    </source>
</evidence>
<dbReference type="RefSeq" id="WP_358363192.1">
    <property type="nucleotide sequence ID" value="NZ_JBEZFP010000162.1"/>
</dbReference>
<dbReference type="PANTHER" id="PTHR30535:SF4">
    <property type="entry name" value="HEMIN-BINDING PERIPLASMIC PROTEIN HMUT"/>
    <property type="match status" value="1"/>
</dbReference>
<comment type="caution">
    <text evidence="5">The sequence shown here is derived from an EMBL/GenBank/DDBJ whole genome shotgun (WGS) entry which is preliminary data.</text>
</comment>
<dbReference type="Pfam" id="PF01497">
    <property type="entry name" value="Peripla_BP_2"/>
    <property type="match status" value="1"/>
</dbReference>
<evidence type="ECO:0000259" key="4">
    <source>
        <dbReference type="PROSITE" id="PS50983"/>
    </source>
</evidence>
<dbReference type="InterPro" id="IPR050902">
    <property type="entry name" value="ABC_Transporter_SBP"/>
</dbReference>
<dbReference type="InterPro" id="IPR002491">
    <property type="entry name" value="ABC_transptr_periplasmic_BD"/>
</dbReference>
<keyword evidence="3" id="KW-0732">Signal</keyword>
<proteinExistence type="inferred from homology"/>
<evidence type="ECO:0000256" key="2">
    <source>
        <dbReference type="SAM" id="MobiDB-lite"/>
    </source>
</evidence>
<gene>
    <name evidence="5" type="ORF">AB0C36_37785</name>
</gene>
<dbReference type="SUPFAM" id="SSF53807">
    <property type="entry name" value="Helical backbone' metal receptor"/>
    <property type="match status" value="1"/>
</dbReference>
<sequence length="331" mass="33081">MRMRNSLRLAAVVLSVTAFATACGSDSDDDAGTKPDSAAAAGASAPAAGDPAKPQLPVTVDSVGGGKVTVKDANRIVPLNGDVAEIVFALGLADNVVGVDTSGSILPEAKDKPKIGYQRSLNAEGIIALNPSVVVATPDAGPAAVIEQLKSAGTPVVIVPKGAELSDAAVRIEAVAKALGVPAKGKEVAAKTNAEIAAAQAKAAASTGKPRVAFLYMRGSEMPPQLGGRDSRGDIMIEAANAVDAGVEAGVTGFKPLTPEAMVTAKPDFILAFTKGVESVGGPEGVFKLPGVGQTPAGANKKLVVMDDAELGNLGPRTGQALDKLVTALHG</sequence>
<feature type="region of interest" description="Disordered" evidence="2">
    <location>
        <begin position="25"/>
        <end position="54"/>
    </location>
</feature>
<dbReference type="PANTHER" id="PTHR30535">
    <property type="entry name" value="VITAMIN B12-BINDING PROTEIN"/>
    <property type="match status" value="1"/>
</dbReference>
<dbReference type="Proteomes" id="UP001551482">
    <property type="component" value="Unassembled WGS sequence"/>
</dbReference>
<evidence type="ECO:0000256" key="3">
    <source>
        <dbReference type="SAM" id="SignalP"/>
    </source>
</evidence>
<reference evidence="5 6" key="1">
    <citation type="submission" date="2024-06" db="EMBL/GenBank/DDBJ databases">
        <title>The Natural Products Discovery Center: Release of the First 8490 Sequenced Strains for Exploring Actinobacteria Biosynthetic Diversity.</title>
        <authorList>
            <person name="Kalkreuter E."/>
            <person name="Kautsar S.A."/>
            <person name="Yang D."/>
            <person name="Bader C.D."/>
            <person name="Teijaro C.N."/>
            <person name="Fluegel L."/>
            <person name="Davis C.M."/>
            <person name="Simpson J.R."/>
            <person name="Lauterbach L."/>
            <person name="Steele A.D."/>
            <person name="Gui C."/>
            <person name="Meng S."/>
            <person name="Li G."/>
            <person name="Viehrig K."/>
            <person name="Ye F."/>
            <person name="Su P."/>
            <person name="Kiefer A.F."/>
            <person name="Nichols A."/>
            <person name="Cepeda A.J."/>
            <person name="Yan W."/>
            <person name="Fan B."/>
            <person name="Jiang Y."/>
            <person name="Adhikari A."/>
            <person name="Zheng C.-J."/>
            <person name="Schuster L."/>
            <person name="Cowan T.M."/>
            <person name="Smanski M.J."/>
            <person name="Chevrette M.G."/>
            <person name="De Carvalho L.P.S."/>
            <person name="Shen B."/>
        </authorList>
    </citation>
    <scope>NUCLEOTIDE SEQUENCE [LARGE SCALE GENOMIC DNA]</scope>
    <source>
        <strain evidence="5 6">NPDC048946</strain>
    </source>
</reference>
<evidence type="ECO:0000313" key="6">
    <source>
        <dbReference type="Proteomes" id="UP001551482"/>
    </source>
</evidence>
<evidence type="ECO:0000313" key="5">
    <source>
        <dbReference type="EMBL" id="MEU8139236.1"/>
    </source>
</evidence>
<protein>
    <submittedName>
        <fullName evidence="5">ABC transporter substrate-binding protein</fullName>
    </submittedName>
</protein>
<dbReference type="PROSITE" id="PS50983">
    <property type="entry name" value="FE_B12_PBP"/>
    <property type="match status" value="1"/>
</dbReference>
<feature type="compositionally biased region" description="Low complexity" evidence="2">
    <location>
        <begin position="34"/>
        <end position="53"/>
    </location>
</feature>
<organism evidence="5 6">
    <name type="scientific">Streptodolium elevatio</name>
    <dbReference type="NCBI Taxonomy" id="3157996"/>
    <lineage>
        <taxon>Bacteria</taxon>
        <taxon>Bacillati</taxon>
        <taxon>Actinomycetota</taxon>
        <taxon>Actinomycetes</taxon>
        <taxon>Kitasatosporales</taxon>
        <taxon>Streptomycetaceae</taxon>
        <taxon>Streptodolium</taxon>
    </lineage>
</organism>
<feature type="signal peptide" evidence="3">
    <location>
        <begin position="1"/>
        <end position="20"/>
    </location>
</feature>
<feature type="domain" description="Fe/B12 periplasmic-binding" evidence="4">
    <location>
        <begin position="75"/>
        <end position="331"/>
    </location>
</feature>
<keyword evidence="6" id="KW-1185">Reference proteome</keyword>
<accession>A0ABV3DU43</accession>
<dbReference type="EMBL" id="JBEZFP010000162">
    <property type="protein sequence ID" value="MEU8139236.1"/>
    <property type="molecule type" value="Genomic_DNA"/>
</dbReference>
<name>A0ABV3DU43_9ACTN</name>
<feature type="chain" id="PRO_5046043399" evidence="3">
    <location>
        <begin position="21"/>
        <end position="331"/>
    </location>
</feature>
<comment type="similarity">
    <text evidence="1">Belongs to the bacterial solute-binding protein 8 family.</text>
</comment>
<dbReference type="PROSITE" id="PS51257">
    <property type="entry name" value="PROKAR_LIPOPROTEIN"/>
    <property type="match status" value="1"/>
</dbReference>